<evidence type="ECO:0000313" key="2">
    <source>
        <dbReference type="EMBL" id="GLB81311.1"/>
    </source>
</evidence>
<sequence length="113" mass="10564">MDGTPAGTVVIGAACPVGLVQPAPVSVAGVTPAAGTPAAAQLGGTDIPASDAASPTLAATGAPATAGAGNSGAAARPNGGRSAIAGFQLTEPGRNCPWPSAMKSDAAAPTFWK</sequence>
<feature type="region of interest" description="Disordered" evidence="1">
    <location>
        <begin position="29"/>
        <end position="113"/>
    </location>
</feature>
<name>A0AA37PS02_9MYCO</name>
<feature type="compositionally biased region" description="Low complexity" evidence="1">
    <location>
        <begin position="52"/>
        <end position="83"/>
    </location>
</feature>
<dbReference type="EMBL" id="BRXE01000003">
    <property type="protein sequence ID" value="GLB81311.1"/>
    <property type="molecule type" value="Genomic_DNA"/>
</dbReference>
<comment type="caution">
    <text evidence="2">The sequence shown here is derived from an EMBL/GenBank/DDBJ whole genome shotgun (WGS) entry which is preliminary data.</text>
</comment>
<protein>
    <submittedName>
        <fullName evidence="2">Uncharacterized protein</fullName>
    </submittedName>
</protein>
<dbReference type="Proteomes" id="UP001165663">
    <property type="component" value="Unassembled WGS sequence"/>
</dbReference>
<feature type="compositionally biased region" description="Low complexity" evidence="1">
    <location>
        <begin position="29"/>
        <end position="40"/>
    </location>
</feature>
<dbReference type="AlphaFoldDB" id="A0AA37PS02"/>
<organism evidence="2 3">
    <name type="scientific">Mycobacterium kiyosense</name>
    <dbReference type="NCBI Taxonomy" id="2871094"/>
    <lineage>
        <taxon>Bacteria</taxon>
        <taxon>Bacillati</taxon>
        <taxon>Actinomycetota</taxon>
        <taxon>Actinomycetes</taxon>
        <taxon>Mycobacteriales</taxon>
        <taxon>Mycobacteriaceae</taxon>
        <taxon>Mycobacterium</taxon>
    </lineage>
</organism>
<proteinExistence type="predicted"/>
<evidence type="ECO:0000256" key="1">
    <source>
        <dbReference type="SAM" id="MobiDB-lite"/>
    </source>
</evidence>
<accession>A0AA37PS02</accession>
<evidence type="ECO:0000313" key="3">
    <source>
        <dbReference type="Proteomes" id="UP001165663"/>
    </source>
</evidence>
<gene>
    <name evidence="2" type="ORF">SRL2020028_05670</name>
</gene>
<reference evidence="2" key="1">
    <citation type="submission" date="2022-07" db="EMBL/GenBank/DDBJ databases">
        <title>Mycobacterium kiyosense sp. nov., scotochromogenic slow-glowing species isolated from respiratory specimens.</title>
        <authorList>
            <person name="Fukano H."/>
            <person name="Kazumi Y."/>
            <person name="Sakagami N."/>
            <person name="Ato M."/>
            <person name="Mitarai S."/>
            <person name="Hoshino Y."/>
        </authorList>
    </citation>
    <scope>NUCLEOTIDE SEQUENCE</scope>
    <source>
        <strain evidence="2">SRL2020-028</strain>
    </source>
</reference>